<dbReference type="NCBIfam" id="NF001924">
    <property type="entry name" value="PRK00702.1"/>
    <property type="match status" value="1"/>
</dbReference>
<dbReference type="InterPro" id="IPR020672">
    <property type="entry name" value="Ribose5P_isomerase_typA_subgr"/>
</dbReference>
<reference evidence="7" key="1">
    <citation type="journal article" date="2016" name="Stand. Genomic Sci.">
        <title>Complete genome sequence of Methanospirillum hungatei type strain JF1.</title>
        <authorList>
            <person name="Gunsalus R.P."/>
            <person name="Cook L.E."/>
            <person name="Crable B."/>
            <person name="Rohlin L."/>
            <person name="McDonald E."/>
            <person name="Mouttaki H."/>
            <person name="Sieber J.R."/>
            <person name="Poweleit N."/>
            <person name="Zhou H."/>
            <person name="Lapidus A.L."/>
            <person name="Daligault H.E."/>
            <person name="Land M."/>
            <person name="Gilna P."/>
            <person name="Ivanova N."/>
            <person name="Kyrpides N."/>
            <person name="Culley D.E."/>
            <person name="McInerney M.J."/>
        </authorList>
    </citation>
    <scope>NUCLEOTIDE SEQUENCE [LARGE SCALE GENOMIC DNA]</scope>
    <source>
        <strain evidence="7">ATCC 27890 / DSM 864 / NBRC 100397 / JF-1</strain>
    </source>
</reference>
<dbReference type="SUPFAM" id="SSF100950">
    <property type="entry name" value="NagB/RpiA/CoA transferase-like"/>
    <property type="match status" value="1"/>
</dbReference>
<dbReference type="PANTHER" id="PTHR11934:SF0">
    <property type="entry name" value="RIBOSE-5-PHOSPHATE ISOMERASE"/>
    <property type="match status" value="1"/>
</dbReference>
<dbReference type="OrthoDB" id="19013at2157"/>
<evidence type="ECO:0000313" key="6">
    <source>
        <dbReference type="EMBL" id="ABD40329.1"/>
    </source>
</evidence>
<comment type="pathway">
    <text evidence="5">Carbohydrate degradation; pentose phosphate pathway; D-ribose 5-phosphate from D-ribulose 5-phosphate (non-oxidative stage): step 1/1.</text>
</comment>
<dbReference type="EC" id="5.3.1.6" evidence="5"/>
<dbReference type="EMBL" id="CP000254">
    <property type="protein sequence ID" value="ABD40329.1"/>
    <property type="molecule type" value="Genomic_DNA"/>
</dbReference>
<dbReference type="GeneID" id="3923146"/>
<feature type="binding site" evidence="5">
    <location>
        <position position="130"/>
    </location>
    <ligand>
        <name>substrate</name>
    </ligand>
</feature>
<accession>Q2FLE9</accession>
<dbReference type="Proteomes" id="UP000001941">
    <property type="component" value="Chromosome"/>
</dbReference>
<protein>
    <recommendedName>
        <fullName evidence="5">Ribose-5-phosphate isomerase A</fullName>
        <ecNumber evidence="5">5.3.1.6</ecNumber>
    </recommendedName>
    <alternativeName>
        <fullName evidence="5">Phosphoriboisomerase A</fullName>
        <shortName evidence="5">PRI</shortName>
    </alternativeName>
</protein>
<dbReference type="GO" id="GO:0009052">
    <property type="term" value="P:pentose-phosphate shunt, non-oxidative branch"/>
    <property type="evidence" value="ECO:0007669"/>
    <property type="project" value="UniProtKB-UniRule"/>
</dbReference>
<dbReference type="RefSeq" id="WP_011447615.1">
    <property type="nucleotide sequence ID" value="NC_007796.1"/>
</dbReference>
<dbReference type="InParanoid" id="Q2FLE9"/>
<feature type="binding site" evidence="5">
    <location>
        <begin position="34"/>
        <end position="37"/>
    </location>
    <ligand>
        <name>substrate</name>
    </ligand>
</feature>
<evidence type="ECO:0000256" key="4">
    <source>
        <dbReference type="ARBA" id="ARBA00023235"/>
    </source>
</evidence>
<dbReference type="eggNOG" id="arCOG01122">
    <property type="taxonomic scope" value="Archaea"/>
</dbReference>
<dbReference type="Gene3D" id="3.40.50.1360">
    <property type="match status" value="1"/>
</dbReference>
<dbReference type="AlphaFoldDB" id="Q2FLE9"/>
<comment type="subunit">
    <text evidence="5">Homodimer.</text>
</comment>
<dbReference type="FunFam" id="3.30.70.260:FF:000018">
    <property type="entry name" value="Ribose-5-phosphate isomerase A"/>
    <property type="match status" value="1"/>
</dbReference>
<dbReference type="Pfam" id="PF06026">
    <property type="entry name" value="Rib_5-P_isom_A"/>
    <property type="match status" value="1"/>
</dbReference>
<dbReference type="EnsemblBacteria" id="ABD40329">
    <property type="protein sequence ID" value="ABD40329"/>
    <property type="gene ID" value="Mhun_0569"/>
</dbReference>
<evidence type="ECO:0000256" key="2">
    <source>
        <dbReference type="ARBA" id="ARBA00008088"/>
    </source>
</evidence>
<comment type="catalytic activity">
    <reaction evidence="1 5">
        <text>aldehydo-D-ribose 5-phosphate = D-ribulose 5-phosphate</text>
        <dbReference type="Rhea" id="RHEA:14657"/>
        <dbReference type="ChEBI" id="CHEBI:58121"/>
        <dbReference type="ChEBI" id="CHEBI:58273"/>
        <dbReference type="EC" id="5.3.1.6"/>
    </reaction>
</comment>
<dbReference type="InterPro" id="IPR037171">
    <property type="entry name" value="NagB/RpiA_transferase-like"/>
</dbReference>
<comment type="similarity">
    <text evidence="2 5">Belongs to the ribose 5-phosphate isomerase family.</text>
</comment>
<sequence>MNTSGLSPQEQAKKRAGYKAADYITNGMTVGLGTGSTVAFTMARLKERMTEEGLLIVGIPTSIQTTMRAGALGIPLIGLEQAEKIDITVDGADQIDPEMRLIKGRGAAHVRERIVADASTRLIIVADPSKICSHLTGPIPIEIIPFSFSHVIRRLNEMGGMVTVREGVKKDGPVISDNGNIILDYTPVSIPDPSALETAINMIPGVVSCGIFAEFTSKTTVIIGEESGPRIIGLP</sequence>
<dbReference type="CDD" id="cd01398">
    <property type="entry name" value="RPI_A"/>
    <property type="match status" value="1"/>
</dbReference>
<evidence type="ECO:0000256" key="3">
    <source>
        <dbReference type="ARBA" id="ARBA00011881"/>
    </source>
</evidence>
<dbReference type="FunFam" id="3.40.50.1360:FF:000001">
    <property type="entry name" value="Ribose-5-phosphate isomerase A"/>
    <property type="match status" value="1"/>
</dbReference>
<evidence type="ECO:0000313" key="7">
    <source>
        <dbReference type="Proteomes" id="UP000001941"/>
    </source>
</evidence>
<keyword evidence="7" id="KW-1185">Reference proteome</keyword>
<dbReference type="InterPro" id="IPR004788">
    <property type="entry name" value="Ribose5P_isomerase_type_A"/>
</dbReference>
<organism evidence="6 7">
    <name type="scientific">Methanospirillum hungatei JF-1 (strain ATCC 27890 / DSM 864 / NBRC 100397 / JF-1)</name>
    <dbReference type="NCBI Taxonomy" id="323259"/>
    <lineage>
        <taxon>Archaea</taxon>
        <taxon>Methanobacteriati</taxon>
        <taxon>Methanobacteriota</taxon>
        <taxon>Stenosarchaea group</taxon>
        <taxon>Methanomicrobia</taxon>
        <taxon>Methanomicrobiales</taxon>
        <taxon>Methanospirillaceae</taxon>
        <taxon>Methanospirillum</taxon>
    </lineage>
</organism>
<dbReference type="GO" id="GO:0005829">
    <property type="term" value="C:cytosol"/>
    <property type="evidence" value="ECO:0007669"/>
    <property type="project" value="TreeGrafter"/>
</dbReference>
<proteinExistence type="inferred from homology"/>
<dbReference type="STRING" id="323259.Mhun_0569"/>
<evidence type="ECO:0000256" key="1">
    <source>
        <dbReference type="ARBA" id="ARBA00001713"/>
    </source>
</evidence>
<dbReference type="GO" id="GO:0004751">
    <property type="term" value="F:ribose-5-phosphate isomerase activity"/>
    <property type="evidence" value="ECO:0007669"/>
    <property type="project" value="UniProtKB-UniRule"/>
</dbReference>
<comment type="subunit">
    <text evidence="3">Homotetramer.</text>
</comment>
<evidence type="ECO:0000256" key="5">
    <source>
        <dbReference type="HAMAP-Rule" id="MF_00170"/>
    </source>
</evidence>
<dbReference type="UniPathway" id="UPA00115">
    <property type="reaction ID" value="UER00412"/>
</dbReference>
<feature type="binding site" evidence="5">
    <location>
        <begin position="103"/>
        <end position="106"/>
    </location>
    <ligand>
        <name>substrate</name>
    </ligand>
</feature>
<keyword evidence="4 5" id="KW-0413">Isomerase</keyword>
<dbReference type="NCBIfam" id="TIGR00021">
    <property type="entry name" value="rpiA"/>
    <property type="match status" value="1"/>
</dbReference>
<name>Q2FLE9_METHJ</name>
<comment type="function">
    <text evidence="5">Catalyzes the reversible conversion of ribose-5-phosphate to ribulose 5-phosphate.</text>
</comment>
<dbReference type="KEGG" id="mhu:Mhun_0569"/>
<feature type="binding site" evidence="5">
    <location>
        <begin position="90"/>
        <end position="93"/>
    </location>
    <ligand>
        <name>substrate</name>
    </ligand>
</feature>
<gene>
    <name evidence="5" type="primary">rpiA</name>
    <name evidence="6" type="ordered locus">Mhun_0569</name>
</gene>
<dbReference type="FunCoup" id="Q2FLE9">
    <property type="interactions" value="254"/>
</dbReference>
<dbReference type="GO" id="GO:0006014">
    <property type="term" value="P:D-ribose metabolic process"/>
    <property type="evidence" value="ECO:0007669"/>
    <property type="project" value="TreeGrafter"/>
</dbReference>
<dbReference type="SUPFAM" id="SSF75445">
    <property type="entry name" value="D-ribose-5-phosphate isomerase (RpiA), lid domain"/>
    <property type="match status" value="1"/>
</dbReference>
<dbReference type="Gene3D" id="3.30.70.260">
    <property type="match status" value="1"/>
</dbReference>
<dbReference type="PANTHER" id="PTHR11934">
    <property type="entry name" value="RIBOSE-5-PHOSPHATE ISOMERASE"/>
    <property type="match status" value="1"/>
</dbReference>
<feature type="active site" description="Proton acceptor" evidence="5">
    <location>
        <position position="112"/>
    </location>
</feature>
<dbReference type="HAMAP" id="MF_00170">
    <property type="entry name" value="Rib_5P_isom_A"/>
    <property type="match status" value="1"/>
</dbReference>
<dbReference type="HOGENOM" id="CLU_056590_1_0_2"/>